<comment type="caution">
    <text evidence="2">The sequence shown here is derived from an EMBL/GenBank/DDBJ whole genome shotgun (WGS) entry which is preliminary data.</text>
</comment>
<protein>
    <submittedName>
        <fullName evidence="2">Uncharacterized protein</fullName>
    </submittedName>
</protein>
<gene>
    <name evidence="2" type="ORF">COM96_06600</name>
</gene>
<name>A0A2A7I118_BACCE</name>
<evidence type="ECO:0000256" key="1">
    <source>
        <dbReference type="SAM" id="Coils"/>
    </source>
</evidence>
<dbReference type="RefSeq" id="WP_097903122.1">
    <property type="nucleotide sequence ID" value="NZ_NVLK01000012.1"/>
</dbReference>
<dbReference type="AlphaFoldDB" id="A0A2A7I118"/>
<dbReference type="Proteomes" id="UP000220006">
    <property type="component" value="Unassembled WGS sequence"/>
</dbReference>
<feature type="coiled-coil region" evidence="1">
    <location>
        <begin position="83"/>
        <end position="117"/>
    </location>
</feature>
<keyword evidence="1" id="KW-0175">Coiled coil</keyword>
<evidence type="ECO:0000313" key="2">
    <source>
        <dbReference type="EMBL" id="PEC22794.1"/>
    </source>
</evidence>
<organism evidence="2 3">
    <name type="scientific">Bacillus cereus</name>
    <dbReference type="NCBI Taxonomy" id="1396"/>
    <lineage>
        <taxon>Bacteria</taxon>
        <taxon>Bacillati</taxon>
        <taxon>Bacillota</taxon>
        <taxon>Bacilli</taxon>
        <taxon>Bacillales</taxon>
        <taxon>Bacillaceae</taxon>
        <taxon>Bacillus</taxon>
        <taxon>Bacillus cereus group</taxon>
    </lineage>
</organism>
<proteinExistence type="predicted"/>
<dbReference type="EMBL" id="NVLK01000012">
    <property type="protein sequence ID" value="PEC22794.1"/>
    <property type="molecule type" value="Genomic_DNA"/>
</dbReference>
<sequence length="163" mass="18180">MIFIKLSPTGSIEFIHYDPLNPYYGLGTEEELKELETNGEGVLLDQLPEAQGTPGKLAVLKYDKEKGLYYEYVDAPITPEEVVSDLKKQQEDLQQENSQLGQQVSELEIQLLQKEQESTLLGQQLSEMEIKQLKSDNDVAALGQQVSSLEIEVLKLQPAGGTN</sequence>
<evidence type="ECO:0000313" key="3">
    <source>
        <dbReference type="Proteomes" id="UP000220006"/>
    </source>
</evidence>
<reference evidence="2 3" key="1">
    <citation type="submission" date="2017-09" db="EMBL/GenBank/DDBJ databases">
        <title>Large-scale bioinformatics analysis of Bacillus genomes uncovers conserved roles of natural products in bacterial physiology.</title>
        <authorList>
            <consortium name="Agbiome Team Llc"/>
            <person name="Bleich R.M."/>
            <person name="Grubbs K.J."/>
            <person name="Santa Maria K.C."/>
            <person name="Allen S.E."/>
            <person name="Farag S."/>
            <person name="Shank E.A."/>
            <person name="Bowers A."/>
        </authorList>
    </citation>
    <scope>NUCLEOTIDE SEQUENCE [LARGE SCALE GENOMIC DNA]</scope>
    <source>
        <strain evidence="2 3">AFS096845</strain>
    </source>
</reference>
<accession>A0A2A7I118</accession>